<dbReference type="PIRSF" id="PIRSF005992">
    <property type="entry name" value="Clathrin_mu"/>
    <property type="match status" value="1"/>
</dbReference>
<gene>
    <name evidence="7" type="ORF">IWQ62_002261</name>
</gene>
<comment type="subcellular location">
    <subcellularLocation>
        <location evidence="1">Endomembrane system</location>
    </subcellularLocation>
</comment>
<dbReference type="GO" id="GO:0012505">
    <property type="term" value="C:endomembrane system"/>
    <property type="evidence" value="ECO:0007669"/>
    <property type="project" value="UniProtKB-SubCell"/>
</dbReference>
<dbReference type="PROSITE" id="PS00990">
    <property type="entry name" value="CLAT_ADAPTOR_M_1"/>
    <property type="match status" value="1"/>
</dbReference>
<dbReference type="GO" id="GO:0030131">
    <property type="term" value="C:clathrin adaptor complex"/>
    <property type="evidence" value="ECO:0007669"/>
    <property type="project" value="UniProtKB-UniRule"/>
</dbReference>
<keyword evidence="3 5" id="KW-0653">Protein transport</keyword>
<dbReference type="InterPro" id="IPR018240">
    <property type="entry name" value="Clathrin_mu_CS"/>
</dbReference>
<comment type="similarity">
    <text evidence="5">Belongs to the adaptor complexes medium subunit family.</text>
</comment>
<evidence type="ECO:0000259" key="6">
    <source>
        <dbReference type="PROSITE" id="PS51072"/>
    </source>
</evidence>
<dbReference type="OrthoDB" id="870at2759"/>
<dbReference type="PROSITE" id="PS51072">
    <property type="entry name" value="MHD"/>
    <property type="match status" value="1"/>
</dbReference>
<evidence type="ECO:0000313" key="7">
    <source>
        <dbReference type="EMBL" id="KAJ1966776.1"/>
    </source>
</evidence>
<organism evidence="7 8">
    <name type="scientific">Dispira parvispora</name>
    <dbReference type="NCBI Taxonomy" id="1520584"/>
    <lineage>
        <taxon>Eukaryota</taxon>
        <taxon>Fungi</taxon>
        <taxon>Fungi incertae sedis</taxon>
        <taxon>Zoopagomycota</taxon>
        <taxon>Kickxellomycotina</taxon>
        <taxon>Dimargaritomycetes</taxon>
        <taxon>Dimargaritales</taxon>
        <taxon>Dimargaritaceae</taxon>
        <taxon>Dispira</taxon>
    </lineage>
</organism>
<dbReference type="GO" id="GO:0006886">
    <property type="term" value="P:intracellular protein transport"/>
    <property type="evidence" value="ECO:0007669"/>
    <property type="project" value="UniProtKB-UniRule"/>
</dbReference>
<evidence type="ECO:0000256" key="3">
    <source>
        <dbReference type="ARBA" id="ARBA00022927"/>
    </source>
</evidence>
<evidence type="ECO:0000256" key="2">
    <source>
        <dbReference type="ARBA" id="ARBA00022448"/>
    </source>
</evidence>
<dbReference type="GO" id="GO:0016192">
    <property type="term" value="P:vesicle-mediated transport"/>
    <property type="evidence" value="ECO:0007669"/>
    <property type="project" value="InterPro"/>
</dbReference>
<dbReference type="EMBL" id="JANBPY010000455">
    <property type="protein sequence ID" value="KAJ1966776.1"/>
    <property type="molecule type" value="Genomic_DNA"/>
</dbReference>
<dbReference type="InterPro" id="IPR028565">
    <property type="entry name" value="MHD"/>
</dbReference>
<dbReference type="SUPFAM" id="SSF64356">
    <property type="entry name" value="SNARE-like"/>
    <property type="match status" value="1"/>
</dbReference>
<proteinExistence type="inferred from homology"/>
<dbReference type="InterPro" id="IPR036168">
    <property type="entry name" value="AP2_Mu_C_sf"/>
</dbReference>
<dbReference type="PANTHER" id="PTHR10529">
    <property type="entry name" value="AP COMPLEX SUBUNIT MU"/>
    <property type="match status" value="1"/>
</dbReference>
<dbReference type="CDD" id="cd14837">
    <property type="entry name" value="AP3_Mu_N"/>
    <property type="match status" value="1"/>
</dbReference>
<name>A0A9W8AW17_9FUNG</name>
<dbReference type="InterPro" id="IPR022775">
    <property type="entry name" value="AP_mu_sigma_su"/>
</dbReference>
<sequence length="391" mass="44151">MGLAVASQFIKLLTEQPINTIRPIVELSHRYIGVYIHRSDIVFLCLVASEVSPFLVLEFLEKFYQVILEYFGKVNELVLKENYLTVTKLLEEMLDYGYPLTTNTSMLKEIVPVPNLVSRVMQTVTGSAGLQDSNLNVGTSMIPWRRAGIQHTHNEIYLDIVEEVDFTCEATGQVTSMDITGKILCNCLLSGLPDLTLSFVNPDILDDYSFHPCVRIRKFEQDKVLSFIPPDGQFKLATYRTKAPQSYQPPLVMYARTDVQDGIHHLTLEVDAGETFGKPLRDVVLTLALGESTANLIGKADHGDISIDTRTKVVTWKHKSVKEHTKGLTLRVSYTSNKQQSVGITAGFTVETFAISGLRIHGLRLSNERYQFYKVKWPVWFSLEDDINLKL</sequence>
<reference evidence="7" key="1">
    <citation type="submission" date="2022-07" db="EMBL/GenBank/DDBJ databases">
        <title>Phylogenomic reconstructions and comparative analyses of Kickxellomycotina fungi.</title>
        <authorList>
            <person name="Reynolds N.K."/>
            <person name="Stajich J.E."/>
            <person name="Barry K."/>
            <person name="Grigoriev I.V."/>
            <person name="Crous P."/>
            <person name="Smith M.E."/>
        </authorList>
    </citation>
    <scope>NUCLEOTIDE SEQUENCE</scope>
    <source>
        <strain evidence="7">RSA 1196</strain>
    </source>
</reference>
<dbReference type="Pfam" id="PF00928">
    <property type="entry name" value="Adap_comp_sub"/>
    <property type="match status" value="1"/>
</dbReference>
<dbReference type="CDD" id="cd09252">
    <property type="entry name" value="AP-3_Mu3_Cterm"/>
    <property type="match status" value="1"/>
</dbReference>
<dbReference type="Proteomes" id="UP001150925">
    <property type="component" value="Unassembled WGS sequence"/>
</dbReference>
<dbReference type="Pfam" id="PF01217">
    <property type="entry name" value="Clat_adaptor_s"/>
    <property type="match status" value="1"/>
</dbReference>
<dbReference type="PROSITE" id="PS00991">
    <property type="entry name" value="CLAT_ADAPTOR_M_2"/>
    <property type="match status" value="1"/>
</dbReference>
<dbReference type="PRINTS" id="PR00314">
    <property type="entry name" value="CLATHRINADPT"/>
</dbReference>
<evidence type="ECO:0000313" key="8">
    <source>
        <dbReference type="Proteomes" id="UP001150925"/>
    </source>
</evidence>
<evidence type="ECO:0000256" key="4">
    <source>
        <dbReference type="ARBA" id="ARBA00023136"/>
    </source>
</evidence>
<keyword evidence="2 5" id="KW-0813">Transport</keyword>
<protein>
    <recommendedName>
        <fullName evidence="6">MHD domain-containing protein</fullName>
    </recommendedName>
</protein>
<dbReference type="Gene3D" id="3.30.450.60">
    <property type="match status" value="1"/>
</dbReference>
<evidence type="ECO:0000256" key="1">
    <source>
        <dbReference type="ARBA" id="ARBA00004308"/>
    </source>
</evidence>
<dbReference type="InterPro" id="IPR011012">
    <property type="entry name" value="Longin-like_dom_sf"/>
</dbReference>
<dbReference type="InterPro" id="IPR001392">
    <property type="entry name" value="Clathrin_mu"/>
</dbReference>
<evidence type="ECO:0000256" key="5">
    <source>
        <dbReference type="PIRNR" id="PIRNR005992"/>
    </source>
</evidence>
<feature type="domain" description="MHD" evidence="6">
    <location>
        <begin position="153"/>
        <end position="390"/>
    </location>
</feature>
<dbReference type="Gene3D" id="2.60.40.1170">
    <property type="entry name" value="Mu homology domain, subdomain B"/>
    <property type="match status" value="2"/>
</dbReference>
<dbReference type="AlphaFoldDB" id="A0A9W8AW17"/>
<dbReference type="SUPFAM" id="SSF49447">
    <property type="entry name" value="Second domain of Mu2 adaptin subunit (ap50) of ap2 adaptor"/>
    <property type="match status" value="1"/>
</dbReference>
<keyword evidence="4" id="KW-0472">Membrane</keyword>
<comment type="caution">
    <text evidence="7">The sequence shown here is derived from an EMBL/GenBank/DDBJ whole genome shotgun (WGS) entry which is preliminary data.</text>
</comment>
<accession>A0A9W8AW17</accession>
<dbReference type="InterPro" id="IPR050431">
    <property type="entry name" value="Adaptor_comp_med_subunit"/>
</dbReference>
<keyword evidence="8" id="KW-1185">Reference proteome</keyword>